<gene>
    <name evidence="6" type="ORF">PRK78_001366</name>
</gene>
<dbReference type="PROSITE" id="PS50011">
    <property type="entry name" value="PROTEIN_KINASE_DOM"/>
    <property type="match status" value="1"/>
</dbReference>
<proteinExistence type="predicted"/>
<protein>
    <recommendedName>
        <fullName evidence="5">Protein kinase domain-containing protein</fullName>
    </recommendedName>
</protein>
<evidence type="ECO:0000313" key="7">
    <source>
        <dbReference type="Proteomes" id="UP001219355"/>
    </source>
</evidence>
<feature type="binding site" evidence="3">
    <location>
        <position position="361"/>
    </location>
    <ligand>
        <name>ATP</name>
        <dbReference type="ChEBI" id="CHEBI:30616"/>
    </ligand>
</feature>
<dbReference type="AlphaFoldDB" id="A0AAF0IGT0"/>
<keyword evidence="1 3" id="KW-0547">Nucleotide-binding</keyword>
<feature type="region of interest" description="Disordered" evidence="4">
    <location>
        <begin position="28"/>
        <end position="90"/>
    </location>
</feature>
<dbReference type="PANTHER" id="PTHR24346">
    <property type="entry name" value="MAP/MICROTUBULE AFFINITY-REGULATING KINASE"/>
    <property type="match status" value="1"/>
</dbReference>
<dbReference type="EMBL" id="CP120627">
    <property type="protein sequence ID" value="WEW55931.1"/>
    <property type="molecule type" value="Genomic_DNA"/>
</dbReference>
<dbReference type="InterPro" id="IPR017441">
    <property type="entry name" value="Protein_kinase_ATP_BS"/>
</dbReference>
<feature type="compositionally biased region" description="Low complexity" evidence="4">
    <location>
        <begin position="170"/>
        <end position="218"/>
    </location>
</feature>
<evidence type="ECO:0000259" key="5">
    <source>
        <dbReference type="PROSITE" id="PS50011"/>
    </source>
</evidence>
<dbReference type="GO" id="GO:0035556">
    <property type="term" value="P:intracellular signal transduction"/>
    <property type="evidence" value="ECO:0007669"/>
    <property type="project" value="TreeGrafter"/>
</dbReference>
<sequence>MVHQSALALTAYPSLHEYYSVGRDFAQASAPESPLSLTPPPGPASEMSESIRGSDIPDAIREEDEETASEPLEPLTPRSATPPPLYREPHVVANPTFHDVHFPLEPAAISKPLIISTEATPPSTPPDSKSPGPSPAATSRRRPSHLKAASNSLKSLFRRSNSHSGDEQVSESNSSSPKFPRSRRFPALSKSSASSTAQHSPVTSQSNTPPSPASPSSTIHGGISSALGTSVPSDGSSFKKPTRSSTGLSLRERSRIIFAATPTPHRDEPRIRSPSVGDVDKQPERPGFSIPAVSGAGLKARRMSASLPDDFSVDTCELNEEYTNSSKFPGRRGKEVGKGATATVKIMYRKGGEKDIAYAVKEFRKRGQKEDEQDYVQKVKSEFGIANSLNHPNIVKTYRLCTHGGRWNHVMEYCSYGELFSLVQKDYLTPRDNFCFFKQVVRGVGYLHENGIAHRDIKLENLLLSDEGFVKITDFGVSEVFSGIHPGLRSAGGVCGKDMGDVRLCAPGICGSLPYIAPEVLAKKGDYDPRPLDIWSCAIVYLTLHYRGNPWPSADSKHPNYSRFIGGWQTFLEVDHDGLVTDDKAPICGPIFKRLNNTGMKRLLLRMLHPDPSKRFTITDVLNDRFFKTIECCSPEYLKDPSKAVTSIDAAGKGSCKLANKMMVQKIHHHFPPEKKYLPQHRFDMGEGY</sequence>
<dbReference type="PROSITE" id="PS00108">
    <property type="entry name" value="PROTEIN_KINASE_ST"/>
    <property type="match status" value="1"/>
</dbReference>
<evidence type="ECO:0000256" key="2">
    <source>
        <dbReference type="ARBA" id="ARBA00022840"/>
    </source>
</evidence>
<evidence type="ECO:0000256" key="3">
    <source>
        <dbReference type="PROSITE-ProRule" id="PRU10141"/>
    </source>
</evidence>
<reference evidence="6" key="1">
    <citation type="submission" date="2023-03" db="EMBL/GenBank/DDBJ databases">
        <title>Emydomyces testavorans Genome Sequence.</title>
        <authorList>
            <person name="Hoyer L."/>
        </authorList>
    </citation>
    <scope>NUCLEOTIDE SEQUENCE</scope>
    <source>
        <strain evidence="6">16-2883</strain>
    </source>
</reference>
<dbReference type="Pfam" id="PF00069">
    <property type="entry name" value="Pkinase"/>
    <property type="match status" value="1"/>
</dbReference>
<evidence type="ECO:0000313" key="6">
    <source>
        <dbReference type="EMBL" id="WEW55931.1"/>
    </source>
</evidence>
<feature type="domain" description="Protein kinase" evidence="5">
    <location>
        <begin position="330"/>
        <end position="627"/>
    </location>
</feature>
<dbReference type="SMART" id="SM00220">
    <property type="entry name" value="S_TKc"/>
    <property type="match status" value="1"/>
</dbReference>
<feature type="region of interest" description="Disordered" evidence="4">
    <location>
        <begin position="113"/>
        <end position="292"/>
    </location>
</feature>
<accession>A0AAF0IGT0</accession>
<evidence type="ECO:0000256" key="1">
    <source>
        <dbReference type="ARBA" id="ARBA00022741"/>
    </source>
</evidence>
<dbReference type="Proteomes" id="UP001219355">
    <property type="component" value="Chromosome 1"/>
</dbReference>
<dbReference type="Gene3D" id="1.10.510.10">
    <property type="entry name" value="Transferase(Phosphotransferase) domain 1"/>
    <property type="match status" value="1"/>
</dbReference>
<dbReference type="GO" id="GO:0004674">
    <property type="term" value="F:protein serine/threonine kinase activity"/>
    <property type="evidence" value="ECO:0007669"/>
    <property type="project" value="TreeGrafter"/>
</dbReference>
<keyword evidence="7" id="KW-1185">Reference proteome</keyword>
<evidence type="ECO:0000256" key="4">
    <source>
        <dbReference type="SAM" id="MobiDB-lite"/>
    </source>
</evidence>
<organism evidence="6 7">
    <name type="scientific">Emydomyces testavorans</name>
    <dbReference type="NCBI Taxonomy" id="2070801"/>
    <lineage>
        <taxon>Eukaryota</taxon>
        <taxon>Fungi</taxon>
        <taxon>Dikarya</taxon>
        <taxon>Ascomycota</taxon>
        <taxon>Pezizomycotina</taxon>
        <taxon>Eurotiomycetes</taxon>
        <taxon>Eurotiomycetidae</taxon>
        <taxon>Onygenales</taxon>
        <taxon>Nannizziopsiaceae</taxon>
        <taxon>Emydomyces</taxon>
    </lineage>
</organism>
<dbReference type="GO" id="GO:0005737">
    <property type="term" value="C:cytoplasm"/>
    <property type="evidence" value="ECO:0007669"/>
    <property type="project" value="TreeGrafter"/>
</dbReference>
<feature type="compositionally biased region" description="Polar residues" evidence="4">
    <location>
        <begin position="226"/>
        <end position="236"/>
    </location>
</feature>
<dbReference type="GO" id="GO:0005524">
    <property type="term" value="F:ATP binding"/>
    <property type="evidence" value="ECO:0007669"/>
    <property type="project" value="UniProtKB-UniRule"/>
</dbReference>
<dbReference type="SUPFAM" id="SSF56112">
    <property type="entry name" value="Protein kinase-like (PK-like)"/>
    <property type="match status" value="1"/>
</dbReference>
<dbReference type="InterPro" id="IPR008271">
    <property type="entry name" value="Ser/Thr_kinase_AS"/>
</dbReference>
<name>A0AAF0IGT0_9EURO</name>
<dbReference type="PROSITE" id="PS00107">
    <property type="entry name" value="PROTEIN_KINASE_ATP"/>
    <property type="match status" value="1"/>
</dbReference>
<keyword evidence="2 3" id="KW-0067">ATP-binding</keyword>
<dbReference type="InterPro" id="IPR011009">
    <property type="entry name" value="Kinase-like_dom_sf"/>
</dbReference>
<dbReference type="GO" id="GO:0000226">
    <property type="term" value="P:microtubule cytoskeleton organization"/>
    <property type="evidence" value="ECO:0007669"/>
    <property type="project" value="TreeGrafter"/>
</dbReference>
<dbReference type="InterPro" id="IPR000719">
    <property type="entry name" value="Prot_kinase_dom"/>
</dbReference>
<dbReference type="PANTHER" id="PTHR24346:SF76">
    <property type="entry name" value="NON-SPECIFIC SERINE_THREONINE PROTEIN KINASE"/>
    <property type="match status" value="1"/>
</dbReference>